<gene>
    <name evidence="2" type="ORF">ACFSJS_26610</name>
</gene>
<evidence type="ECO:0000256" key="1">
    <source>
        <dbReference type="SAM" id="MobiDB-lite"/>
    </source>
</evidence>
<feature type="region of interest" description="Disordered" evidence="1">
    <location>
        <begin position="171"/>
        <end position="209"/>
    </location>
</feature>
<dbReference type="InterPro" id="IPR036388">
    <property type="entry name" value="WH-like_DNA-bd_sf"/>
</dbReference>
<name>A0ABW4PQX4_9ACTN</name>
<keyword evidence="3" id="KW-1185">Reference proteome</keyword>
<proteinExistence type="predicted"/>
<evidence type="ECO:0000313" key="3">
    <source>
        <dbReference type="Proteomes" id="UP001597365"/>
    </source>
</evidence>
<comment type="caution">
    <text evidence="2">The sequence shown here is derived from an EMBL/GenBank/DDBJ whole genome shotgun (WGS) entry which is preliminary data.</text>
</comment>
<reference evidence="3" key="1">
    <citation type="journal article" date="2019" name="Int. J. Syst. Evol. Microbiol.">
        <title>The Global Catalogue of Microorganisms (GCM) 10K type strain sequencing project: providing services to taxonomists for standard genome sequencing and annotation.</title>
        <authorList>
            <consortium name="The Broad Institute Genomics Platform"/>
            <consortium name="The Broad Institute Genome Sequencing Center for Infectious Disease"/>
            <person name="Wu L."/>
            <person name="Ma J."/>
        </authorList>
    </citation>
    <scope>NUCLEOTIDE SEQUENCE [LARGE SCALE GENOMIC DNA]</scope>
    <source>
        <strain evidence="3">CGMCC 4.7455</strain>
    </source>
</reference>
<sequence length="209" mass="23182">MGFDDILVALGQQLGETVESTQQSPGARKKLKGVTFEYEQEPRTVHDMAGDQGYSIASNWFTQFLAQLAVANSVTKSEMCVFLYVAGGQIAGTGIAQYTQQEITDGLNKEARRIGARCITRSTVNRAIKALCEYGWLEKHGNGRIRLNVRLWFRGNSAAQQAVLADLDREHGHDPEAFPHRIGPHRGEQQTLDLTLDDTQPPARQERTG</sequence>
<organism evidence="2 3">
    <name type="scientific">Streptomyces desertarenae</name>
    <dbReference type="NCBI Taxonomy" id="2666184"/>
    <lineage>
        <taxon>Bacteria</taxon>
        <taxon>Bacillati</taxon>
        <taxon>Actinomycetota</taxon>
        <taxon>Actinomycetes</taxon>
        <taxon>Kitasatosporales</taxon>
        <taxon>Streptomycetaceae</taxon>
        <taxon>Streptomyces</taxon>
    </lineage>
</organism>
<dbReference type="RefSeq" id="WP_380904814.1">
    <property type="nucleotide sequence ID" value="NZ_JBHUFU010000027.1"/>
</dbReference>
<protein>
    <recommendedName>
        <fullName evidence="4">MarR family transcriptional regulator</fullName>
    </recommendedName>
</protein>
<dbReference type="Gene3D" id="1.10.10.10">
    <property type="entry name" value="Winged helix-like DNA-binding domain superfamily/Winged helix DNA-binding domain"/>
    <property type="match status" value="1"/>
</dbReference>
<dbReference type="Proteomes" id="UP001597365">
    <property type="component" value="Unassembled WGS sequence"/>
</dbReference>
<evidence type="ECO:0008006" key="4">
    <source>
        <dbReference type="Google" id="ProtNLM"/>
    </source>
</evidence>
<evidence type="ECO:0000313" key="2">
    <source>
        <dbReference type="EMBL" id="MFD1833187.1"/>
    </source>
</evidence>
<feature type="compositionally biased region" description="Low complexity" evidence="1">
    <location>
        <begin position="189"/>
        <end position="200"/>
    </location>
</feature>
<accession>A0ABW4PQX4</accession>
<dbReference type="EMBL" id="JBHUFU010000027">
    <property type="protein sequence ID" value="MFD1833187.1"/>
    <property type="molecule type" value="Genomic_DNA"/>
</dbReference>